<dbReference type="AlphaFoldDB" id="A0A2W1BX63"/>
<dbReference type="Pfam" id="PF00112">
    <property type="entry name" value="Peptidase_C1"/>
    <property type="match status" value="1"/>
</dbReference>
<dbReference type="InterPro" id="IPR013128">
    <property type="entry name" value="Peptidase_C1A"/>
</dbReference>
<dbReference type="OrthoDB" id="190265at2759"/>
<evidence type="ECO:0000259" key="4">
    <source>
        <dbReference type="SMART" id="SM00645"/>
    </source>
</evidence>
<feature type="domain" description="Peptidase C1A papain C-terminal" evidence="4">
    <location>
        <begin position="42"/>
        <end position="277"/>
    </location>
</feature>
<reference evidence="5 6" key="1">
    <citation type="journal article" date="2017" name="BMC Biol.">
        <title>Genomic innovations, transcriptional plasticity and gene loss underlying the evolution and divergence of two highly polyphagous and invasive Helicoverpa pest species.</title>
        <authorList>
            <person name="Pearce S.L."/>
            <person name="Clarke D.F."/>
            <person name="East P.D."/>
            <person name="Elfekih S."/>
            <person name="Gordon K.H."/>
            <person name="Jermiin L.S."/>
            <person name="McGaughran A."/>
            <person name="Oakeshott J.G."/>
            <person name="Papanikolaou A."/>
            <person name="Perera O.P."/>
            <person name="Rane R.V."/>
            <person name="Richards S."/>
            <person name="Tay W.T."/>
            <person name="Walsh T.K."/>
            <person name="Anderson A."/>
            <person name="Anderson C.J."/>
            <person name="Asgari S."/>
            <person name="Board P.G."/>
            <person name="Bretschneider A."/>
            <person name="Campbell P.M."/>
            <person name="Chertemps T."/>
            <person name="Christeller J.T."/>
            <person name="Coppin C.W."/>
            <person name="Downes S.J."/>
            <person name="Duan G."/>
            <person name="Farnsworth C.A."/>
            <person name="Good R.T."/>
            <person name="Han L.B."/>
            <person name="Han Y.C."/>
            <person name="Hatje K."/>
            <person name="Horne I."/>
            <person name="Huang Y.P."/>
            <person name="Hughes D.S."/>
            <person name="Jacquin-Joly E."/>
            <person name="James W."/>
            <person name="Jhangiani S."/>
            <person name="Kollmar M."/>
            <person name="Kuwar S.S."/>
            <person name="Li S."/>
            <person name="Liu N.Y."/>
            <person name="Maibeche M.T."/>
            <person name="Miller J.R."/>
            <person name="Montagne N."/>
            <person name="Perry T."/>
            <person name="Qu J."/>
            <person name="Song S.V."/>
            <person name="Sutton G.G."/>
            <person name="Vogel H."/>
            <person name="Walenz B.P."/>
            <person name="Xu W."/>
            <person name="Zhang H.J."/>
            <person name="Zou Z."/>
            <person name="Batterham P."/>
            <person name="Edwards O.R."/>
            <person name="Feyereisen R."/>
            <person name="Gibbs R.A."/>
            <person name="Heckel D.G."/>
            <person name="McGrath A."/>
            <person name="Robin C."/>
            <person name="Scherer S.E."/>
            <person name="Worley K.C."/>
            <person name="Wu Y.D."/>
        </authorList>
    </citation>
    <scope>NUCLEOTIDE SEQUENCE [LARGE SCALE GENOMIC DNA]</scope>
    <source>
        <strain evidence="5">Harm_GR_Male_#8</strain>
        <tissue evidence="5">Whole organism</tissue>
    </source>
</reference>
<dbReference type="GO" id="GO:0008234">
    <property type="term" value="F:cysteine-type peptidase activity"/>
    <property type="evidence" value="ECO:0007669"/>
    <property type="project" value="InterPro"/>
</dbReference>
<dbReference type="GO" id="GO:0006508">
    <property type="term" value="P:proteolysis"/>
    <property type="evidence" value="ECO:0007669"/>
    <property type="project" value="InterPro"/>
</dbReference>
<sequence length="281" mass="31681">MLLIAIFLLLLKEYNCHLILHGNTTFEVKRLCSEGVVNGGAVPTYYDWRDQKMVSPVKNQLGCKASWAFSTAACLESHLKIYLGAEEILSEQFLLDCDDTNTGCAYASLYQAYSQIVNVHSGVLREKDYFAYVHQPMECRWEGPAASKELSWEFERNRPKPVRVYDFHIVHNADEDDMIQLLYKKGPLSAEINAASMVNYKGGIDEPTEESCDPKAVNHSVLIVGYNVYKSKSGGRSVPYWIIKNSWGAEWGDNGYYYLVRGRNACGIGNTIGFGDVEENQ</sequence>
<dbReference type="InterPro" id="IPR000668">
    <property type="entry name" value="Peptidase_C1A_C"/>
</dbReference>
<dbReference type="PRINTS" id="PR00705">
    <property type="entry name" value="PAPAIN"/>
</dbReference>
<dbReference type="CDD" id="cd02248">
    <property type="entry name" value="Peptidase_C1A"/>
    <property type="match status" value="1"/>
</dbReference>
<evidence type="ECO:0000313" key="5">
    <source>
        <dbReference type="EMBL" id="PZC78911.1"/>
    </source>
</evidence>
<keyword evidence="2" id="KW-1015">Disulfide bond</keyword>
<dbReference type="SMART" id="SM00645">
    <property type="entry name" value="Pept_C1"/>
    <property type="match status" value="1"/>
</dbReference>
<protein>
    <recommendedName>
        <fullName evidence="4">Peptidase C1A papain C-terminal domain-containing protein</fullName>
    </recommendedName>
</protein>
<dbReference type="PROSITE" id="PS00639">
    <property type="entry name" value="THIOL_PROTEASE_HIS"/>
    <property type="match status" value="1"/>
</dbReference>
<accession>A0A2W1BX63</accession>
<evidence type="ECO:0000256" key="3">
    <source>
        <dbReference type="SAM" id="SignalP"/>
    </source>
</evidence>
<dbReference type="SUPFAM" id="SSF54001">
    <property type="entry name" value="Cysteine proteinases"/>
    <property type="match status" value="1"/>
</dbReference>
<dbReference type="PANTHER" id="PTHR12411">
    <property type="entry name" value="CYSTEINE PROTEASE FAMILY C1-RELATED"/>
    <property type="match status" value="1"/>
</dbReference>
<dbReference type="PROSITE" id="PS00640">
    <property type="entry name" value="THIOL_PROTEASE_ASN"/>
    <property type="match status" value="1"/>
</dbReference>
<dbReference type="Proteomes" id="UP000249218">
    <property type="component" value="Unassembled WGS sequence"/>
</dbReference>
<name>A0A2W1BX63_HELAM</name>
<evidence type="ECO:0000313" key="6">
    <source>
        <dbReference type="Proteomes" id="UP000249218"/>
    </source>
</evidence>
<dbReference type="EMBL" id="KZ149893">
    <property type="protein sequence ID" value="PZC78911.1"/>
    <property type="molecule type" value="Genomic_DNA"/>
</dbReference>
<feature type="chain" id="PRO_5018785056" description="Peptidase C1A papain C-terminal domain-containing protein" evidence="3">
    <location>
        <begin position="17"/>
        <end position="281"/>
    </location>
</feature>
<gene>
    <name evidence="5" type="primary">HaOG217001</name>
    <name evidence="5" type="ORF">B5X24_HaOG217001</name>
</gene>
<evidence type="ECO:0000256" key="1">
    <source>
        <dbReference type="ARBA" id="ARBA00008455"/>
    </source>
</evidence>
<feature type="signal peptide" evidence="3">
    <location>
        <begin position="1"/>
        <end position="16"/>
    </location>
</feature>
<dbReference type="InterPro" id="IPR038765">
    <property type="entry name" value="Papain-like_cys_pep_sf"/>
</dbReference>
<organism evidence="5 6">
    <name type="scientific">Helicoverpa armigera</name>
    <name type="common">Cotton bollworm</name>
    <name type="synonym">Heliothis armigera</name>
    <dbReference type="NCBI Taxonomy" id="29058"/>
    <lineage>
        <taxon>Eukaryota</taxon>
        <taxon>Metazoa</taxon>
        <taxon>Ecdysozoa</taxon>
        <taxon>Arthropoda</taxon>
        <taxon>Hexapoda</taxon>
        <taxon>Insecta</taxon>
        <taxon>Pterygota</taxon>
        <taxon>Neoptera</taxon>
        <taxon>Endopterygota</taxon>
        <taxon>Lepidoptera</taxon>
        <taxon>Glossata</taxon>
        <taxon>Ditrysia</taxon>
        <taxon>Noctuoidea</taxon>
        <taxon>Noctuidae</taxon>
        <taxon>Heliothinae</taxon>
        <taxon>Helicoverpa</taxon>
    </lineage>
</organism>
<dbReference type="InterPro" id="IPR025660">
    <property type="entry name" value="Pept_his_AS"/>
</dbReference>
<dbReference type="Gene3D" id="3.90.70.10">
    <property type="entry name" value="Cysteine proteinases"/>
    <property type="match status" value="1"/>
</dbReference>
<dbReference type="InterPro" id="IPR025661">
    <property type="entry name" value="Pept_asp_AS"/>
</dbReference>
<keyword evidence="3" id="KW-0732">Signal</keyword>
<evidence type="ECO:0000256" key="2">
    <source>
        <dbReference type="ARBA" id="ARBA00023157"/>
    </source>
</evidence>
<proteinExistence type="inferred from homology"/>
<comment type="similarity">
    <text evidence="1">Belongs to the peptidase C1 family.</text>
</comment>
<keyword evidence="6" id="KW-1185">Reference proteome</keyword>
<dbReference type="InterPro" id="IPR039417">
    <property type="entry name" value="Peptidase_C1A_papain-like"/>
</dbReference>